<keyword evidence="2" id="KW-1185">Reference proteome</keyword>
<dbReference type="Proteomes" id="UP000479000">
    <property type="component" value="Unassembled WGS sequence"/>
</dbReference>
<protein>
    <submittedName>
        <fullName evidence="1">Uncharacterized protein</fullName>
    </submittedName>
</protein>
<organism evidence="1 2">
    <name type="scientific">Nesidiocoris tenuis</name>
    <dbReference type="NCBI Taxonomy" id="355587"/>
    <lineage>
        <taxon>Eukaryota</taxon>
        <taxon>Metazoa</taxon>
        <taxon>Ecdysozoa</taxon>
        <taxon>Arthropoda</taxon>
        <taxon>Hexapoda</taxon>
        <taxon>Insecta</taxon>
        <taxon>Pterygota</taxon>
        <taxon>Neoptera</taxon>
        <taxon>Paraneoptera</taxon>
        <taxon>Hemiptera</taxon>
        <taxon>Heteroptera</taxon>
        <taxon>Panheteroptera</taxon>
        <taxon>Cimicomorpha</taxon>
        <taxon>Miridae</taxon>
        <taxon>Dicyphina</taxon>
        <taxon>Nesidiocoris</taxon>
    </lineage>
</organism>
<accession>A0A6H5G1X3</accession>
<evidence type="ECO:0000313" key="1">
    <source>
        <dbReference type="EMBL" id="CAA9996410.1"/>
    </source>
</evidence>
<dbReference type="EMBL" id="CADCXU010004607">
    <property type="protein sequence ID" value="CAA9996410.1"/>
    <property type="molecule type" value="Genomic_DNA"/>
</dbReference>
<sequence>MSTYFGADSLEVDDRTERRRGQFDERSILFGVDARRRMVHNKNADFVVQTGQRGRRRPAEDVAVRGYRRRRRQGCRRRRHFGRRHHRRRRFIATGFNNNLQTALFVARQVMERDRWRHSICLSAFARYRSNSYVATFSSSRIIPECNWKNPPDLGNLSVVVKSKPLFPSVGIALRKQQQHPDPLDAVGSNLRQFPASGSPESLILTQSTSFIQNHARFFRLLLICIVCKSLVQTTNEIELLEIMQRLHFILKPQITQDHG</sequence>
<reference evidence="1 2" key="1">
    <citation type="submission" date="2020-02" db="EMBL/GenBank/DDBJ databases">
        <authorList>
            <person name="Ferguson B K."/>
        </authorList>
    </citation>
    <scope>NUCLEOTIDE SEQUENCE [LARGE SCALE GENOMIC DNA]</scope>
</reference>
<dbReference type="AlphaFoldDB" id="A0A6H5G1X3"/>
<evidence type="ECO:0000313" key="2">
    <source>
        <dbReference type="Proteomes" id="UP000479000"/>
    </source>
</evidence>
<proteinExistence type="predicted"/>
<gene>
    <name evidence="1" type="ORF">NTEN_LOCUS2943</name>
</gene>
<name>A0A6H5G1X3_9HEMI</name>